<proteinExistence type="predicted"/>
<sequence>MGNSHSSAYLASTTCALVVSGVVWHKVCTSPPPWIKELDALGQPRKQKLAGAAVVCGGSIAGTVAARVLADHFEHVILVDPELEDIQKAKTRIMQYNAGHVLLKLFTDGARRLWSNFDNELRNAGGRFVCADFQTHYSGVSVPAPYWEYPDGGLPTTLAMRRSSSQKALYQLLMQHPAAANITVWPGTVRGMKISDNKACIESVVVRKLDGAQITVADVGLVIDCTGTTQAGMKWLENAGITLPADLRCSYRPNIRYSTICFSVSPELESKLPIPNSKRNTLAPYLYVEHFEYGLKAAVLLHTDNNTMQLMMSSSEDGNLPRSLSEIIPFLSTIGGHAPVPAWFVETLEMLCECCPEPSFDNIRIPDQSYVKYHSVPAGTLPSNFIAIGDSNLQLNPVHGQGFAKVMLNAITLNTLLHSVSSTLPRDFSIRYFKTNAARTEGMWDGTRMHDYAASTCEPMAGETRDTGRFARWFELKLLSAATKYADVASALWHIRHLVASERVLFAPMVLAKVLWTQSRF</sequence>
<evidence type="ECO:0000313" key="2">
    <source>
        <dbReference type="Proteomes" id="UP000620124"/>
    </source>
</evidence>
<dbReference type="OrthoDB" id="10051892at2759"/>
<evidence type="ECO:0000313" key="1">
    <source>
        <dbReference type="EMBL" id="KAF7359652.1"/>
    </source>
</evidence>
<protein>
    <recommendedName>
        <fullName evidence="3">FAD/NAD(P)-binding domain-containing protein</fullName>
    </recommendedName>
</protein>
<dbReference type="Proteomes" id="UP000620124">
    <property type="component" value="Unassembled WGS sequence"/>
</dbReference>
<accession>A0A8H7D529</accession>
<keyword evidence="2" id="KW-1185">Reference proteome</keyword>
<dbReference type="EMBL" id="JACAZI010000005">
    <property type="protein sequence ID" value="KAF7359652.1"/>
    <property type="molecule type" value="Genomic_DNA"/>
</dbReference>
<dbReference type="AlphaFoldDB" id="A0A8H7D529"/>
<name>A0A8H7D529_9AGAR</name>
<dbReference type="InterPro" id="IPR036188">
    <property type="entry name" value="FAD/NAD-bd_sf"/>
</dbReference>
<evidence type="ECO:0008006" key="3">
    <source>
        <dbReference type="Google" id="ProtNLM"/>
    </source>
</evidence>
<dbReference type="Gene3D" id="3.50.50.60">
    <property type="entry name" value="FAD/NAD(P)-binding domain"/>
    <property type="match status" value="1"/>
</dbReference>
<dbReference type="SUPFAM" id="SSF51905">
    <property type="entry name" value="FAD/NAD(P)-binding domain"/>
    <property type="match status" value="1"/>
</dbReference>
<comment type="caution">
    <text evidence="1">The sequence shown here is derived from an EMBL/GenBank/DDBJ whole genome shotgun (WGS) entry which is preliminary data.</text>
</comment>
<organism evidence="1 2">
    <name type="scientific">Mycena venus</name>
    <dbReference type="NCBI Taxonomy" id="2733690"/>
    <lineage>
        <taxon>Eukaryota</taxon>
        <taxon>Fungi</taxon>
        <taxon>Dikarya</taxon>
        <taxon>Basidiomycota</taxon>
        <taxon>Agaricomycotina</taxon>
        <taxon>Agaricomycetes</taxon>
        <taxon>Agaricomycetidae</taxon>
        <taxon>Agaricales</taxon>
        <taxon>Marasmiineae</taxon>
        <taxon>Mycenaceae</taxon>
        <taxon>Mycena</taxon>
    </lineage>
</organism>
<gene>
    <name evidence="1" type="ORF">MVEN_00689300</name>
</gene>
<dbReference type="Gene3D" id="3.30.9.100">
    <property type="match status" value="1"/>
</dbReference>
<reference evidence="1" key="1">
    <citation type="submission" date="2020-05" db="EMBL/GenBank/DDBJ databases">
        <title>Mycena genomes resolve the evolution of fungal bioluminescence.</title>
        <authorList>
            <person name="Tsai I.J."/>
        </authorList>
    </citation>
    <scope>NUCLEOTIDE SEQUENCE</scope>
    <source>
        <strain evidence="1">CCC161011</strain>
    </source>
</reference>